<accession>A0ABM0XZH5</accession>
<evidence type="ECO:0000256" key="8">
    <source>
        <dbReference type="SAM" id="Phobius"/>
    </source>
</evidence>
<keyword evidence="4" id="KW-0963">Cytoplasm</keyword>
<evidence type="ECO:0000256" key="2">
    <source>
        <dbReference type="ARBA" id="ARBA00004514"/>
    </source>
</evidence>
<evidence type="ECO:0000313" key="10">
    <source>
        <dbReference type="RefSeq" id="XP_010493221.1"/>
    </source>
</evidence>
<reference evidence="10" key="2">
    <citation type="submission" date="2025-08" db="UniProtKB">
        <authorList>
            <consortium name="RefSeq"/>
        </authorList>
    </citation>
    <scope>IDENTIFICATION</scope>
    <source>
        <tissue evidence="10">Leaf</tissue>
    </source>
</reference>
<dbReference type="RefSeq" id="XP_010493221.1">
    <property type="nucleotide sequence ID" value="XM_010494919.2"/>
</dbReference>
<evidence type="ECO:0000256" key="3">
    <source>
        <dbReference type="ARBA" id="ARBA00022475"/>
    </source>
</evidence>
<dbReference type="Pfam" id="PF09790">
    <property type="entry name" value="Hyccin"/>
    <property type="match status" value="1"/>
</dbReference>
<dbReference type="PANTHER" id="PTHR31220">
    <property type="entry name" value="HYCCIN RELATED"/>
    <property type="match status" value="1"/>
</dbReference>
<feature type="region of interest" description="Disordered" evidence="7">
    <location>
        <begin position="47"/>
        <end position="89"/>
    </location>
</feature>
<proteinExistence type="inferred from homology"/>
<protein>
    <submittedName>
        <fullName evidence="10">Uncharacterized protein LOC104770488</fullName>
    </submittedName>
</protein>
<organism evidence="9 10">
    <name type="scientific">Camelina sativa</name>
    <name type="common">False flax</name>
    <name type="synonym">Myagrum sativum</name>
    <dbReference type="NCBI Taxonomy" id="90675"/>
    <lineage>
        <taxon>Eukaryota</taxon>
        <taxon>Viridiplantae</taxon>
        <taxon>Streptophyta</taxon>
        <taxon>Embryophyta</taxon>
        <taxon>Tracheophyta</taxon>
        <taxon>Spermatophyta</taxon>
        <taxon>Magnoliopsida</taxon>
        <taxon>eudicotyledons</taxon>
        <taxon>Gunneridae</taxon>
        <taxon>Pentapetalae</taxon>
        <taxon>rosids</taxon>
        <taxon>malvids</taxon>
        <taxon>Brassicales</taxon>
        <taxon>Brassicaceae</taxon>
        <taxon>Camelineae</taxon>
        <taxon>Camelina</taxon>
    </lineage>
</organism>
<keyword evidence="8" id="KW-1133">Transmembrane helix</keyword>
<evidence type="ECO:0000256" key="1">
    <source>
        <dbReference type="ARBA" id="ARBA00004236"/>
    </source>
</evidence>
<keyword evidence="3" id="KW-1003">Cell membrane</keyword>
<evidence type="ECO:0000256" key="7">
    <source>
        <dbReference type="SAM" id="MobiDB-lite"/>
    </source>
</evidence>
<reference evidence="9" key="1">
    <citation type="journal article" date="2014" name="Nat. Commun.">
        <title>The emerging biofuel crop Camelina sativa retains a highly undifferentiated hexaploid genome structure.</title>
        <authorList>
            <person name="Kagale S."/>
            <person name="Koh C."/>
            <person name="Nixon J."/>
            <person name="Bollina V."/>
            <person name="Clarke W.E."/>
            <person name="Tuteja R."/>
            <person name="Spillane C."/>
            <person name="Robinson S.J."/>
            <person name="Links M.G."/>
            <person name="Clarke C."/>
            <person name="Higgins E.E."/>
            <person name="Huebert T."/>
            <person name="Sharpe A.G."/>
            <person name="Parkin I.A."/>
        </authorList>
    </citation>
    <scope>NUCLEOTIDE SEQUENCE [LARGE SCALE GENOMIC DNA]</scope>
    <source>
        <strain evidence="9">cv. DH55</strain>
    </source>
</reference>
<dbReference type="InterPro" id="IPR018619">
    <property type="entry name" value="Hyccin"/>
</dbReference>
<evidence type="ECO:0000256" key="4">
    <source>
        <dbReference type="ARBA" id="ARBA00022490"/>
    </source>
</evidence>
<evidence type="ECO:0000256" key="6">
    <source>
        <dbReference type="ARBA" id="ARBA00034482"/>
    </source>
</evidence>
<sequence length="421" mass="46826">METNQTIQIVRYNLFSLLFYFIFYLILFFLLYFLKFFKNSIFSPPPSPLSHKRLKMSESSSTHHDSPPPPPTNNAESETNTVTNDSESNTKCQTAIQSLATIITTTTTNIPSTISALLDDETVSTAISSLLQRPDSGAGDNNLCRWLYDTFQSTEPSLQLLVLRFVPLIAGLYLSRVPLRQPQAGFEAVLLALYAHETTSRAGQAITVNIPDLSHPSIYHESTKGLTKNNNNNNSTCLNIAVLSSTLDPHGTVRSTRRARIVGVALELYYSKISKMTRESKLNFCESCEKWAGQNGETEQSSSRAVIPTLTDDSWREEESVVVAMGGRSERDSGRIPLPWELLQPILRILGHCLFGLKGEDRELSEAANKACQSLYLRSLHDINSKAILATGSLLRLREMALDPKNQIDHTEISNDAVITV</sequence>
<evidence type="ECO:0000256" key="5">
    <source>
        <dbReference type="ARBA" id="ARBA00023136"/>
    </source>
</evidence>
<name>A0ABM0XZH5_CAMSA</name>
<comment type="similarity">
    <text evidence="6">Belongs to the Hyccin family.</text>
</comment>
<dbReference type="PANTHER" id="PTHR31220:SF10">
    <property type="entry name" value="HYCCIN"/>
    <property type="match status" value="1"/>
</dbReference>
<dbReference type="GeneID" id="104770488"/>
<keyword evidence="5 8" id="KW-0472">Membrane</keyword>
<evidence type="ECO:0000313" key="9">
    <source>
        <dbReference type="Proteomes" id="UP000694864"/>
    </source>
</evidence>
<keyword evidence="8" id="KW-0812">Transmembrane</keyword>
<keyword evidence="9" id="KW-1185">Reference proteome</keyword>
<gene>
    <name evidence="10" type="primary">LOC104770488</name>
</gene>
<feature type="transmembrane region" description="Helical" evidence="8">
    <location>
        <begin position="12"/>
        <end position="34"/>
    </location>
</feature>
<comment type="subcellular location">
    <subcellularLocation>
        <location evidence="1">Cell membrane</location>
    </subcellularLocation>
    <subcellularLocation>
        <location evidence="2">Cytoplasm</location>
        <location evidence="2">Cytosol</location>
    </subcellularLocation>
</comment>
<dbReference type="Proteomes" id="UP000694864">
    <property type="component" value="Chromosome 20"/>
</dbReference>